<comment type="caution">
    <text evidence="1">The sequence shown here is derived from an EMBL/GenBank/DDBJ whole genome shotgun (WGS) entry which is preliminary data.</text>
</comment>
<name>A0A7J9K024_9ROSI</name>
<evidence type="ECO:0000313" key="2">
    <source>
        <dbReference type="Proteomes" id="UP000593575"/>
    </source>
</evidence>
<dbReference type="Proteomes" id="UP000593575">
    <property type="component" value="Unassembled WGS sequence"/>
</dbReference>
<protein>
    <submittedName>
        <fullName evidence="1">Uncharacterized protein</fullName>
    </submittedName>
</protein>
<reference evidence="1 2" key="1">
    <citation type="journal article" date="2019" name="Genome Biol. Evol.">
        <title>Insights into the evolution of the New World diploid cottons (Gossypium, subgenus Houzingenia) based on genome sequencing.</title>
        <authorList>
            <person name="Grover C.E."/>
            <person name="Arick M.A. 2nd"/>
            <person name="Thrash A."/>
            <person name="Conover J.L."/>
            <person name="Sanders W.S."/>
            <person name="Peterson D.G."/>
            <person name="Frelichowski J.E."/>
            <person name="Scheffler J.A."/>
            <person name="Scheffler B.E."/>
            <person name="Wendel J.F."/>
        </authorList>
    </citation>
    <scope>NUCLEOTIDE SEQUENCE [LARGE SCALE GENOMIC DNA]</scope>
    <source>
        <strain evidence="1">6</strain>
        <tissue evidence="1">Leaf</tissue>
    </source>
</reference>
<dbReference type="EMBL" id="JABFAE010000010">
    <property type="protein sequence ID" value="MBA0839802.1"/>
    <property type="molecule type" value="Genomic_DNA"/>
</dbReference>
<dbReference type="AlphaFoldDB" id="A0A7J9K024"/>
<dbReference type="PANTHER" id="PTHR47481:SF31">
    <property type="entry name" value="OS01G0873500 PROTEIN"/>
    <property type="match status" value="1"/>
</dbReference>
<sequence>MRHSLYFQEKGQLTVREYLSKIKSLCDTLLAAGNVISEQEQVSIIFAVLPVEYESIRIVASTMNVPLDLFTEMFTDCEA</sequence>
<proteinExistence type="predicted"/>
<accession>A0A7J9K024</accession>
<dbReference type="PANTHER" id="PTHR47481">
    <property type="match status" value="1"/>
</dbReference>
<keyword evidence="2" id="KW-1185">Reference proteome</keyword>
<gene>
    <name evidence="1" type="ORF">Goarm_005497</name>
</gene>
<organism evidence="1 2">
    <name type="scientific">Gossypium armourianum</name>
    <dbReference type="NCBI Taxonomy" id="34283"/>
    <lineage>
        <taxon>Eukaryota</taxon>
        <taxon>Viridiplantae</taxon>
        <taxon>Streptophyta</taxon>
        <taxon>Embryophyta</taxon>
        <taxon>Tracheophyta</taxon>
        <taxon>Spermatophyta</taxon>
        <taxon>Magnoliopsida</taxon>
        <taxon>eudicotyledons</taxon>
        <taxon>Gunneridae</taxon>
        <taxon>Pentapetalae</taxon>
        <taxon>rosids</taxon>
        <taxon>malvids</taxon>
        <taxon>Malvales</taxon>
        <taxon>Malvaceae</taxon>
        <taxon>Malvoideae</taxon>
        <taxon>Gossypium</taxon>
    </lineage>
</organism>
<evidence type="ECO:0000313" key="1">
    <source>
        <dbReference type="EMBL" id="MBA0839802.1"/>
    </source>
</evidence>